<keyword evidence="2" id="KW-1133">Transmembrane helix</keyword>
<feature type="compositionally biased region" description="Low complexity" evidence="1">
    <location>
        <begin position="392"/>
        <end position="453"/>
    </location>
</feature>
<feature type="region of interest" description="Disordered" evidence="1">
    <location>
        <begin position="389"/>
        <end position="453"/>
    </location>
</feature>
<keyword evidence="2" id="KW-0472">Membrane</keyword>
<dbReference type="EMBL" id="HBKP01009136">
    <property type="protein sequence ID" value="CAE2214129.1"/>
    <property type="molecule type" value="Transcribed_RNA"/>
</dbReference>
<evidence type="ECO:0000313" key="3">
    <source>
        <dbReference type="EMBL" id="CAE2214129.1"/>
    </source>
</evidence>
<reference evidence="3" key="1">
    <citation type="submission" date="2021-01" db="EMBL/GenBank/DDBJ databases">
        <authorList>
            <person name="Corre E."/>
            <person name="Pelletier E."/>
            <person name="Niang G."/>
            <person name="Scheremetjew M."/>
            <person name="Finn R."/>
            <person name="Kale V."/>
            <person name="Holt S."/>
            <person name="Cochrane G."/>
            <person name="Meng A."/>
            <person name="Brown T."/>
            <person name="Cohen L."/>
        </authorList>
    </citation>
    <scope>NUCLEOTIDE SEQUENCE</scope>
    <source>
        <strain evidence="3">DIVA3 518/3/11/1/6</strain>
    </source>
</reference>
<accession>A0A7S4MCR0</accession>
<gene>
    <name evidence="3" type="ORF">VSP0166_LOCUS6438</name>
</gene>
<feature type="transmembrane region" description="Helical" evidence="2">
    <location>
        <begin position="461"/>
        <end position="484"/>
    </location>
</feature>
<sequence length="512" mass="54460">MAIYHVDDFDLLSYQSETPITLSGLESNQDYFFSAIVHADISTSPSNAAIDDYVDQSDKLDVSEGQYVMQLVRFSTLDSIAQYSPPLMVADAPFTINDIDIDGDNINIAGELDKSQTLSVIGGEEITNAAGFSVTFPCGKTFEDCSDGTVTQSQSPIIFVSGSISVHETSSHILFHSFGKEYLIEGTEVTSFITNEDSTSIFISGTFDADFAVKEDGTPSCTKSSDGIRTAVSIVITEEDVLCIFGTNSDDSLEISAWIVDQSLSDEGELYALGYFGKHVAGANDKFVFQFNECCVPLLGLYTSFVLRLDPSDLSCVGMQTFGTSGDLTERAHGQCIATDYLQSDALVSAANPMEIRSPTNDDSVIANIIALPIVPVIVNAGEGSTCSNGNSAPAASTASSGTSASSDSSVSSGAAVTSTSDSSNQSSDSSVQSSSSKSSIVASTNDDTTNDFGDTTNDSWLTVIMFVIATCVIVGLVVGYLLYKKRHRLVPAANNNDVPMHRFSQLEEEFQ</sequence>
<dbReference type="AlphaFoldDB" id="A0A7S4MCR0"/>
<evidence type="ECO:0000256" key="2">
    <source>
        <dbReference type="SAM" id="Phobius"/>
    </source>
</evidence>
<protein>
    <submittedName>
        <fullName evidence="3">Uncharacterized protein</fullName>
    </submittedName>
</protein>
<keyword evidence="2" id="KW-0812">Transmembrane</keyword>
<organism evidence="3">
    <name type="scientific">Vannella robusta</name>
    <dbReference type="NCBI Taxonomy" id="1487602"/>
    <lineage>
        <taxon>Eukaryota</taxon>
        <taxon>Amoebozoa</taxon>
        <taxon>Discosea</taxon>
        <taxon>Flabellinia</taxon>
        <taxon>Vannellidae</taxon>
        <taxon>Vannella</taxon>
    </lineage>
</organism>
<evidence type="ECO:0000256" key="1">
    <source>
        <dbReference type="SAM" id="MobiDB-lite"/>
    </source>
</evidence>
<name>A0A7S4MCR0_9EUKA</name>
<proteinExistence type="predicted"/>